<dbReference type="PANTHER" id="PTHR47759:SF2">
    <property type="entry name" value="TRIGLYCERIDE LIPASE"/>
    <property type="match status" value="1"/>
</dbReference>
<feature type="region of interest" description="Disordered" evidence="1">
    <location>
        <begin position="75"/>
        <end position="123"/>
    </location>
</feature>
<evidence type="ECO:0000259" key="3">
    <source>
        <dbReference type="Pfam" id="PF01764"/>
    </source>
</evidence>
<dbReference type="Proteomes" id="UP000000759">
    <property type="component" value="Chromosome 29"/>
</dbReference>
<dbReference type="InParanoid" id="B7GDZ4"/>
<organism evidence="4 5">
    <name type="scientific">Phaeodactylum tricornutum (strain CCAP 1055/1)</name>
    <dbReference type="NCBI Taxonomy" id="556484"/>
    <lineage>
        <taxon>Eukaryota</taxon>
        <taxon>Sar</taxon>
        <taxon>Stramenopiles</taxon>
        <taxon>Ochrophyta</taxon>
        <taxon>Bacillariophyta</taxon>
        <taxon>Bacillariophyceae</taxon>
        <taxon>Bacillariophycidae</taxon>
        <taxon>Naviculales</taxon>
        <taxon>Phaeodactylaceae</taxon>
        <taxon>Phaeodactylum</taxon>
    </lineage>
</organism>
<gene>
    <name evidence="4" type="ORF">PHATRDRAFT_50397</name>
</gene>
<dbReference type="GO" id="GO:0006629">
    <property type="term" value="P:lipid metabolic process"/>
    <property type="evidence" value="ECO:0007669"/>
    <property type="project" value="InterPro"/>
</dbReference>
<dbReference type="eggNOG" id="KOG4569">
    <property type="taxonomic scope" value="Eukaryota"/>
</dbReference>
<reference evidence="5" key="2">
    <citation type="submission" date="2008-08" db="EMBL/GenBank/DDBJ databases">
        <authorList>
            <consortium name="Diatom Consortium"/>
            <person name="Grigoriev I."/>
            <person name="Grimwood J."/>
            <person name="Kuo A."/>
            <person name="Otillar R.P."/>
            <person name="Salamov A."/>
            <person name="Detter J.C."/>
            <person name="Lindquist E."/>
            <person name="Shapiro H."/>
            <person name="Lucas S."/>
            <person name="Glavina del Rio T."/>
            <person name="Pitluck S."/>
            <person name="Rokhsar D."/>
            <person name="Bowler C."/>
        </authorList>
    </citation>
    <scope>GENOME REANNOTATION</scope>
    <source>
        <strain evidence="5">CCAP 1055/1</strain>
    </source>
</reference>
<dbReference type="PANTHER" id="PTHR47759">
    <property type="entry name" value="OS04G0509100 PROTEIN"/>
    <property type="match status" value="1"/>
</dbReference>
<evidence type="ECO:0000256" key="2">
    <source>
        <dbReference type="SAM" id="Phobius"/>
    </source>
</evidence>
<sequence>MSLGRRVGVVSRCPCRCSGFGPGRDGNRRLPLLLNLPLPLLLVVALWLTSIHAFTLSSSTNRHWTAAGRPSLVTLPGSSSLASSSSDATEEQQSGVKAPPDTVPDVTDTDTNDGDTVVDARPDRGTLSTLQCGNLELGTALFAGGLAFDAYVEPPSNSSRWEKGSQGLRVAFCSVAYTRQLYKGVLEVRVRTCTNLPQDESNTAERMLSGNGADACVLVAALEGAWKQDVQRLEKEQYHEGVLDLSGAAHVGRSTTAWANVNQKQSQAAVRKTGRALPYHIPGGWGKGGQAVWPETEEPFYLYVQDPATARLVVTILDDDKLAGAGTPIGSTYKRLAELIPQAALPPEKLLTSLKQELIDQVQNGNLDLLDDASKIKLGAKTWDGVLKMTSKPRKKDKNGQVLAAAAAGAYVAGPVGAAAGALLGSFYEGTPQGSVQLQVRYLPIPPNVAISRQTYVVKGGMPGVDWGTLLERYKDKTLRNPDSTLKPMEQKILGTSDLEHCFFINHDKTGATCSVYRSLDQKLIVVSFRGTCAPVDLITDANLVQEAWVEGDDVKDPLIPKVHQGFRSSLNSISRRLKELLLATVQPGDNLSDYDMLVTGHSLGGALATLFVADLAQYGIDAGRGLPQLEPSEPWWKGVADTFMGQQAREKASQATDPPRPKMLRLYNFGSPRVGNDAFSDLFAALQSEQYIDQAYRIVNGQDVVARMPRTLNALVTSVGYEHCGTTVLIAQPSNATDTNPNLAPLVWVEGESDDNKCPVRDGVALTSPLAEGSLLSDLMETTRDLLADETTDTSASGGISAGWSASWNKWTATATKVSQRFQSLTATDVASVLGLQREFTTRELELVQALLQGKALAHHLEDEYYAGMGRATGFLARVGEDVVEFPEEA</sequence>
<dbReference type="RefSeq" id="XP_002185294.1">
    <property type="nucleotide sequence ID" value="XM_002185258.1"/>
</dbReference>
<feature type="transmembrane region" description="Helical" evidence="2">
    <location>
        <begin position="32"/>
        <end position="54"/>
    </location>
</feature>
<dbReference type="PaxDb" id="2850-Phatr50397"/>
<keyword evidence="2" id="KW-1133">Transmembrane helix</keyword>
<feature type="domain" description="Fungal lipase-type" evidence="3">
    <location>
        <begin position="526"/>
        <end position="620"/>
    </location>
</feature>
<reference evidence="4 5" key="1">
    <citation type="journal article" date="2008" name="Nature">
        <title>The Phaeodactylum genome reveals the evolutionary history of diatom genomes.</title>
        <authorList>
            <person name="Bowler C."/>
            <person name="Allen A.E."/>
            <person name="Badger J.H."/>
            <person name="Grimwood J."/>
            <person name="Jabbari K."/>
            <person name="Kuo A."/>
            <person name="Maheswari U."/>
            <person name="Martens C."/>
            <person name="Maumus F."/>
            <person name="Otillar R.P."/>
            <person name="Rayko E."/>
            <person name="Salamov A."/>
            <person name="Vandepoele K."/>
            <person name="Beszteri B."/>
            <person name="Gruber A."/>
            <person name="Heijde M."/>
            <person name="Katinka M."/>
            <person name="Mock T."/>
            <person name="Valentin K."/>
            <person name="Verret F."/>
            <person name="Berges J.A."/>
            <person name="Brownlee C."/>
            <person name="Cadoret J.P."/>
            <person name="Chiovitti A."/>
            <person name="Choi C.J."/>
            <person name="Coesel S."/>
            <person name="De Martino A."/>
            <person name="Detter J.C."/>
            <person name="Durkin C."/>
            <person name="Falciatore A."/>
            <person name="Fournet J."/>
            <person name="Haruta M."/>
            <person name="Huysman M.J."/>
            <person name="Jenkins B.D."/>
            <person name="Jiroutova K."/>
            <person name="Jorgensen R.E."/>
            <person name="Joubert Y."/>
            <person name="Kaplan A."/>
            <person name="Kroger N."/>
            <person name="Kroth P.G."/>
            <person name="La Roche J."/>
            <person name="Lindquist E."/>
            <person name="Lommer M."/>
            <person name="Martin-Jezequel V."/>
            <person name="Lopez P.J."/>
            <person name="Lucas S."/>
            <person name="Mangogna M."/>
            <person name="McGinnis K."/>
            <person name="Medlin L.K."/>
            <person name="Montsant A."/>
            <person name="Oudot-Le Secq M.P."/>
            <person name="Napoli C."/>
            <person name="Obornik M."/>
            <person name="Parker M.S."/>
            <person name="Petit J.L."/>
            <person name="Porcel B.M."/>
            <person name="Poulsen N."/>
            <person name="Robison M."/>
            <person name="Rychlewski L."/>
            <person name="Rynearson T.A."/>
            <person name="Schmutz J."/>
            <person name="Shapiro H."/>
            <person name="Siaut M."/>
            <person name="Stanley M."/>
            <person name="Sussman M.R."/>
            <person name="Taylor A.R."/>
            <person name="Vardi A."/>
            <person name="von Dassow P."/>
            <person name="Vyverman W."/>
            <person name="Willis A."/>
            <person name="Wyrwicz L.S."/>
            <person name="Rokhsar D.S."/>
            <person name="Weissenbach J."/>
            <person name="Armbrust E.V."/>
            <person name="Green B.R."/>
            <person name="Van de Peer Y."/>
            <person name="Grigoriev I.V."/>
        </authorList>
    </citation>
    <scope>NUCLEOTIDE SEQUENCE [LARGE SCALE GENOMIC DNA]</scope>
    <source>
        <strain evidence="4 5">CCAP 1055/1</strain>
    </source>
</reference>
<keyword evidence="5" id="KW-1185">Reference proteome</keyword>
<dbReference type="SUPFAM" id="SSF53474">
    <property type="entry name" value="alpha/beta-Hydrolases"/>
    <property type="match status" value="1"/>
</dbReference>
<feature type="domain" description="Fungal lipase-type" evidence="3">
    <location>
        <begin position="659"/>
        <end position="711"/>
    </location>
</feature>
<keyword evidence="2" id="KW-0472">Membrane</keyword>
<evidence type="ECO:0000256" key="1">
    <source>
        <dbReference type="SAM" id="MobiDB-lite"/>
    </source>
</evidence>
<dbReference type="OrthoDB" id="194358at2759"/>
<dbReference type="AlphaFoldDB" id="B7GDZ4"/>
<dbReference type="GeneID" id="7199206"/>
<keyword evidence="2" id="KW-0812">Transmembrane</keyword>
<dbReference type="Pfam" id="PF01764">
    <property type="entry name" value="Lipase_3"/>
    <property type="match status" value="2"/>
</dbReference>
<dbReference type="HOGENOM" id="CLU_332768_0_0_1"/>
<evidence type="ECO:0000313" key="5">
    <source>
        <dbReference type="Proteomes" id="UP000000759"/>
    </source>
</evidence>
<dbReference type="InterPro" id="IPR029058">
    <property type="entry name" value="AB_hydrolase_fold"/>
</dbReference>
<dbReference type="InterPro" id="IPR002921">
    <property type="entry name" value="Fungal_lipase-type"/>
</dbReference>
<accession>B7GDZ4</accession>
<name>B7GDZ4_PHATC</name>
<evidence type="ECO:0000313" key="4">
    <source>
        <dbReference type="EMBL" id="EEC43163.1"/>
    </source>
</evidence>
<proteinExistence type="predicted"/>
<dbReference type="KEGG" id="pti:PHATRDRAFT_50397"/>
<dbReference type="EMBL" id="CM000631">
    <property type="protein sequence ID" value="EEC43163.1"/>
    <property type="molecule type" value="Genomic_DNA"/>
</dbReference>
<protein>
    <recommendedName>
        <fullName evidence="3">Fungal lipase-type domain-containing protein</fullName>
    </recommendedName>
</protein>
<dbReference type="Gene3D" id="3.40.50.1820">
    <property type="entry name" value="alpha/beta hydrolase"/>
    <property type="match status" value="1"/>
</dbReference>
<dbReference type="CDD" id="cd00519">
    <property type="entry name" value="Lipase_3"/>
    <property type="match status" value="1"/>
</dbReference>